<protein>
    <submittedName>
        <fullName evidence="1">Uncharacterized protein</fullName>
    </submittedName>
</protein>
<sequence length="203" mass="22097">MPEDQASGIEDYVAVCPVTPDLVRAIVELADLSWDDPKATDQAMRELGWQDEDMPTGDGRFVTDLGHVVHGDTCFSMPFSQSYQVGGEVWGYDAWGSLPGWSSRAGAGRGQFDAHVDAAIGRFAERLGPPERDVRTGGSAVSTGSYSWRYAAWRRDGNILVIGQTFEGFSYSQFEEAVVYIGALAADAPLPTAAEFPDFMICR</sequence>
<dbReference type="Proteomes" id="UP000669179">
    <property type="component" value="Unassembled WGS sequence"/>
</dbReference>
<dbReference type="RefSeq" id="WP_208257815.1">
    <property type="nucleotide sequence ID" value="NZ_JAGEOJ010000009.1"/>
</dbReference>
<proteinExistence type="predicted"/>
<evidence type="ECO:0000313" key="2">
    <source>
        <dbReference type="Proteomes" id="UP000669179"/>
    </source>
</evidence>
<evidence type="ECO:0000313" key="1">
    <source>
        <dbReference type="EMBL" id="MBO2449932.1"/>
    </source>
</evidence>
<name>A0A939T842_9ACTN</name>
<accession>A0A939T842</accession>
<organism evidence="1 2">
    <name type="scientific">Actinomadura barringtoniae</name>
    <dbReference type="NCBI Taxonomy" id="1427535"/>
    <lineage>
        <taxon>Bacteria</taxon>
        <taxon>Bacillati</taxon>
        <taxon>Actinomycetota</taxon>
        <taxon>Actinomycetes</taxon>
        <taxon>Streptosporangiales</taxon>
        <taxon>Thermomonosporaceae</taxon>
        <taxon>Actinomadura</taxon>
    </lineage>
</organism>
<reference evidence="1" key="1">
    <citation type="submission" date="2021-03" db="EMBL/GenBank/DDBJ databases">
        <authorList>
            <person name="Kanchanasin P."/>
            <person name="Saeng-In P."/>
            <person name="Phongsopitanun W."/>
            <person name="Yuki M."/>
            <person name="Kudo T."/>
            <person name="Ohkuma M."/>
            <person name="Tanasupawat S."/>
        </authorList>
    </citation>
    <scope>NUCLEOTIDE SEQUENCE</scope>
    <source>
        <strain evidence="1">GKU 128</strain>
    </source>
</reference>
<keyword evidence="2" id="KW-1185">Reference proteome</keyword>
<dbReference type="AlphaFoldDB" id="A0A939T842"/>
<comment type="caution">
    <text evidence="1">The sequence shown here is derived from an EMBL/GenBank/DDBJ whole genome shotgun (WGS) entry which is preliminary data.</text>
</comment>
<dbReference type="EMBL" id="JAGEOJ010000009">
    <property type="protein sequence ID" value="MBO2449932.1"/>
    <property type="molecule type" value="Genomic_DNA"/>
</dbReference>
<gene>
    <name evidence="1" type="ORF">J4573_22710</name>
</gene>